<keyword evidence="2" id="KW-1133">Transmembrane helix</keyword>
<evidence type="ECO:0000313" key="4">
    <source>
        <dbReference type="Proteomes" id="UP000549009"/>
    </source>
</evidence>
<evidence type="ECO:0008006" key="5">
    <source>
        <dbReference type="Google" id="ProtNLM"/>
    </source>
</evidence>
<protein>
    <recommendedName>
        <fullName evidence="5">DUF11 domain-containing protein</fullName>
    </recommendedName>
</protein>
<evidence type="ECO:0000256" key="2">
    <source>
        <dbReference type="SAM" id="Phobius"/>
    </source>
</evidence>
<feature type="compositionally biased region" description="Pro residues" evidence="1">
    <location>
        <begin position="302"/>
        <end position="350"/>
    </location>
</feature>
<evidence type="ECO:0000256" key="1">
    <source>
        <dbReference type="SAM" id="MobiDB-lite"/>
    </source>
</evidence>
<comment type="caution">
    <text evidence="3">The sequence shown here is derived from an EMBL/GenBank/DDBJ whole genome shotgun (WGS) entry which is preliminary data.</text>
</comment>
<proteinExistence type="predicted"/>
<gene>
    <name evidence="3" type="ORF">FHS40_004500</name>
</gene>
<sequence length="441" mass="44352">MIIDSRAERRRPRTQWRVLFVLASSVPAVMIGAAPAGPAVSDGASTNGLALRVTVNSHPEVGALRPGIRVGDPVVKTYRLINRGGADLYQVRVTDPGLPGVAIRCQGGGDRVRMLRGLSSTHCTARTAARAGVWTGQVVATGNIPYLRARSVARARSGYAGVGGGLALSEGVMVRDRQATVTYRVRNTGNRTVHAIRLGDPPLTGARIDCGGGQPVVPTLQPGRSAECRTVVRRAPGAYTSAGVAEGSDRVRTIGRSGGTVPPPRLTARALRRFEIPRPAVTPKPPKPPKPSEPRRPGGGPAGPPVPAPPPAGPPPAAGPLPAMGPVPPEALPVPLLPGEVGPPVPPPGVAAPGDGPGAAEAAGEADAPAEPPGGAVAGAAVAGADTGGAAVPPAARPRGDALGRFYRAGEGPTGLGLLTALFLVLIPAAVAAAVLGSRRG</sequence>
<keyword evidence="2" id="KW-0472">Membrane</keyword>
<dbReference type="AlphaFoldDB" id="A0A7W8AVF7"/>
<keyword evidence="4" id="KW-1185">Reference proteome</keyword>
<reference evidence="3 4" key="1">
    <citation type="submission" date="2020-08" db="EMBL/GenBank/DDBJ databases">
        <title>Genomic Encyclopedia of Type Strains, Phase III (KMG-III): the genomes of soil and plant-associated and newly described type strains.</title>
        <authorList>
            <person name="Whitman W."/>
        </authorList>
    </citation>
    <scope>NUCLEOTIDE SEQUENCE [LARGE SCALE GENOMIC DNA]</scope>
    <source>
        <strain evidence="3 4">CECT 3146</strain>
    </source>
</reference>
<organism evidence="3 4">
    <name type="scientific">Streptomyces spectabilis</name>
    <dbReference type="NCBI Taxonomy" id="68270"/>
    <lineage>
        <taxon>Bacteria</taxon>
        <taxon>Bacillati</taxon>
        <taxon>Actinomycetota</taxon>
        <taxon>Actinomycetes</taxon>
        <taxon>Kitasatosporales</taxon>
        <taxon>Streptomycetaceae</taxon>
        <taxon>Streptomyces</taxon>
    </lineage>
</organism>
<evidence type="ECO:0000313" key="3">
    <source>
        <dbReference type="EMBL" id="MBB5105405.1"/>
    </source>
</evidence>
<feature type="compositionally biased region" description="Low complexity" evidence="1">
    <location>
        <begin position="351"/>
        <end position="381"/>
    </location>
</feature>
<dbReference type="OrthoDB" id="4222975at2"/>
<feature type="transmembrane region" description="Helical" evidence="2">
    <location>
        <begin position="415"/>
        <end position="436"/>
    </location>
</feature>
<name>A0A7W8AVF7_STRST</name>
<dbReference type="Proteomes" id="UP000549009">
    <property type="component" value="Unassembled WGS sequence"/>
</dbReference>
<keyword evidence="2" id="KW-0812">Transmembrane</keyword>
<dbReference type="EMBL" id="JACHJD010000007">
    <property type="protein sequence ID" value="MBB5105405.1"/>
    <property type="molecule type" value="Genomic_DNA"/>
</dbReference>
<accession>A0A7W8AVF7</accession>
<feature type="region of interest" description="Disordered" evidence="1">
    <location>
        <begin position="273"/>
        <end position="381"/>
    </location>
</feature>
<dbReference type="RefSeq" id="WP_150514273.1">
    <property type="nucleotide sequence ID" value="NZ_BMSQ01000006.1"/>
</dbReference>
<feature type="compositionally biased region" description="Pro residues" evidence="1">
    <location>
        <begin position="280"/>
        <end position="289"/>
    </location>
</feature>